<dbReference type="Gramene" id="TVT96873">
    <property type="protein sequence ID" value="TVT96873"/>
    <property type="gene ID" value="EJB05_57952"/>
</dbReference>
<keyword evidence="7" id="KW-1185">Reference proteome</keyword>
<dbReference type="EMBL" id="RWGY01001120">
    <property type="protein sequence ID" value="TVT96873.1"/>
    <property type="molecule type" value="Genomic_DNA"/>
</dbReference>
<dbReference type="Proteomes" id="UP000324897">
    <property type="component" value="Unassembled WGS sequence"/>
</dbReference>
<accession>A0A5J9SDG0</accession>
<dbReference type="PANTHER" id="PTHR48060">
    <property type="entry name" value="DNA DAMAGE-REPAIR/TOLERATION PROTEIN DRT100"/>
    <property type="match status" value="1"/>
</dbReference>
<evidence type="ECO:0000313" key="7">
    <source>
        <dbReference type="Proteomes" id="UP000324897"/>
    </source>
</evidence>
<evidence type="ECO:0000259" key="5">
    <source>
        <dbReference type="Pfam" id="PF08263"/>
    </source>
</evidence>
<keyword evidence="2 4" id="KW-0732">Signal</keyword>
<evidence type="ECO:0000256" key="2">
    <source>
        <dbReference type="ARBA" id="ARBA00022729"/>
    </source>
</evidence>
<name>A0A5J9SDG0_9POAL</name>
<reference evidence="6 7" key="1">
    <citation type="journal article" date="2019" name="Sci. Rep.">
        <title>A high-quality genome of Eragrostis curvula grass provides insights into Poaceae evolution and supports new strategies to enhance forage quality.</title>
        <authorList>
            <person name="Carballo J."/>
            <person name="Santos B.A.C.M."/>
            <person name="Zappacosta D."/>
            <person name="Garbus I."/>
            <person name="Selva J.P."/>
            <person name="Gallo C.A."/>
            <person name="Diaz A."/>
            <person name="Albertini E."/>
            <person name="Caccamo M."/>
            <person name="Echenique V."/>
        </authorList>
    </citation>
    <scope>NUCLEOTIDE SEQUENCE [LARGE SCALE GENOMIC DNA]</scope>
    <source>
        <strain evidence="7">cv. Victoria</strain>
        <tissue evidence="6">Leaf</tissue>
    </source>
</reference>
<dbReference type="SUPFAM" id="SSF52058">
    <property type="entry name" value="L domain-like"/>
    <property type="match status" value="1"/>
</dbReference>
<organism evidence="6 7">
    <name type="scientific">Eragrostis curvula</name>
    <name type="common">weeping love grass</name>
    <dbReference type="NCBI Taxonomy" id="38414"/>
    <lineage>
        <taxon>Eukaryota</taxon>
        <taxon>Viridiplantae</taxon>
        <taxon>Streptophyta</taxon>
        <taxon>Embryophyta</taxon>
        <taxon>Tracheophyta</taxon>
        <taxon>Spermatophyta</taxon>
        <taxon>Magnoliopsida</taxon>
        <taxon>Liliopsida</taxon>
        <taxon>Poales</taxon>
        <taxon>Poaceae</taxon>
        <taxon>PACMAD clade</taxon>
        <taxon>Chloridoideae</taxon>
        <taxon>Eragrostideae</taxon>
        <taxon>Eragrostidinae</taxon>
        <taxon>Eragrostis</taxon>
    </lineage>
</organism>
<dbReference type="Pfam" id="PF08263">
    <property type="entry name" value="LRRNT_2"/>
    <property type="match status" value="1"/>
</dbReference>
<gene>
    <name evidence="6" type="ORF">EJB05_57952</name>
</gene>
<comment type="caution">
    <text evidence="6">The sequence shown here is derived from an EMBL/GenBank/DDBJ whole genome shotgun (WGS) entry which is preliminary data.</text>
</comment>
<feature type="signal peptide" evidence="4">
    <location>
        <begin position="1"/>
        <end position="24"/>
    </location>
</feature>
<protein>
    <recommendedName>
        <fullName evidence="5">Leucine-rich repeat-containing N-terminal plant-type domain-containing protein</fullName>
    </recommendedName>
</protein>
<dbReference type="PANTHER" id="PTHR48060:SF21">
    <property type="entry name" value="L DOMAIN-LIKE PROTEIN"/>
    <property type="match status" value="1"/>
</dbReference>
<evidence type="ECO:0000256" key="3">
    <source>
        <dbReference type="ARBA" id="ARBA00022737"/>
    </source>
</evidence>
<keyword evidence="1" id="KW-0433">Leucine-rich repeat</keyword>
<dbReference type="InterPro" id="IPR013210">
    <property type="entry name" value="LRR_N_plant-typ"/>
</dbReference>
<dbReference type="AlphaFoldDB" id="A0A5J9SDG0"/>
<proteinExistence type="predicted"/>
<dbReference type="OrthoDB" id="692957at2759"/>
<feature type="non-terminal residue" evidence="6">
    <location>
        <position position="1"/>
    </location>
</feature>
<keyword evidence="3" id="KW-0677">Repeat</keyword>
<evidence type="ECO:0000313" key="6">
    <source>
        <dbReference type="EMBL" id="TVT96873.1"/>
    </source>
</evidence>
<dbReference type="InterPro" id="IPR032675">
    <property type="entry name" value="LRR_dom_sf"/>
</dbReference>
<evidence type="ECO:0000256" key="1">
    <source>
        <dbReference type="ARBA" id="ARBA00022614"/>
    </source>
</evidence>
<sequence>MAVMATSTTCFFLLASWLCLCSHARVPPSLRSNATAGDELALLSVKSMLRSNDSLDSWNTSSHFCSWPGVFCGSRHPDRVVALRMPAFNLSGRISPSLGNLSFLRELDLRDNLIAGEIPPELGCSSST</sequence>
<feature type="chain" id="PRO_5023819141" description="Leucine-rich repeat-containing N-terminal plant-type domain-containing protein" evidence="4">
    <location>
        <begin position="25"/>
        <end position="128"/>
    </location>
</feature>
<evidence type="ECO:0000256" key="4">
    <source>
        <dbReference type="SAM" id="SignalP"/>
    </source>
</evidence>
<feature type="domain" description="Leucine-rich repeat-containing N-terminal plant-type" evidence="5">
    <location>
        <begin position="37"/>
        <end position="72"/>
    </location>
</feature>
<dbReference type="Gene3D" id="3.80.10.10">
    <property type="entry name" value="Ribonuclease Inhibitor"/>
    <property type="match status" value="1"/>
</dbReference>
<dbReference type="InterPro" id="IPR053211">
    <property type="entry name" value="DNA_repair-toleration"/>
</dbReference>